<evidence type="ECO:0008006" key="4">
    <source>
        <dbReference type="Google" id="ProtNLM"/>
    </source>
</evidence>
<feature type="transmembrane region" description="Helical" evidence="1">
    <location>
        <begin position="6"/>
        <end position="31"/>
    </location>
</feature>
<proteinExistence type="predicted"/>
<keyword evidence="1" id="KW-0472">Membrane</keyword>
<feature type="transmembrane region" description="Helical" evidence="1">
    <location>
        <begin position="43"/>
        <end position="67"/>
    </location>
</feature>
<organism evidence="2 3">
    <name type="scientific">Stenotrophomonas maltophilia</name>
    <name type="common">Pseudomonas maltophilia</name>
    <name type="synonym">Xanthomonas maltophilia</name>
    <dbReference type="NCBI Taxonomy" id="40324"/>
    <lineage>
        <taxon>Bacteria</taxon>
        <taxon>Pseudomonadati</taxon>
        <taxon>Pseudomonadota</taxon>
        <taxon>Gammaproteobacteria</taxon>
        <taxon>Lysobacterales</taxon>
        <taxon>Lysobacteraceae</taxon>
        <taxon>Stenotrophomonas</taxon>
        <taxon>Stenotrophomonas maltophilia group</taxon>
    </lineage>
</organism>
<evidence type="ECO:0000313" key="2">
    <source>
        <dbReference type="EMBL" id="KAF1012732.1"/>
    </source>
</evidence>
<comment type="caution">
    <text evidence="2">The sequence shown here is derived from an EMBL/GenBank/DDBJ whole genome shotgun (WGS) entry which is preliminary data.</text>
</comment>
<feature type="transmembrane region" description="Helical" evidence="1">
    <location>
        <begin position="87"/>
        <end position="108"/>
    </location>
</feature>
<keyword evidence="1" id="KW-0812">Transmembrane</keyword>
<reference evidence="3" key="1">
    <citation type="journal article" date="2020" name="MBio">
        <title>Horizontal gene transfer to a defensive symbiont with a reduced genome amongst a multipartite beetle microbiome.</title>
        <authorList>
            <person name="Waterworth S.C."/>
            <person name="Florez L.V."/>
            <person name="Rees E.R."/>
            <person name="Hertweck C."/>
            <person name="Kaltenpoth M."/>
            <person name="Kwan J.C."/>
        </authorList>
    </citation>
    <scope>NUCLEOTIDE SEQUENCE [LARGE SCALE GENOMIC DNA]</scope>
</reference>
<gene>
    <name evidence="2" type="ORF">GAK31_03949</name>
</gene>
<keyword evidence="1" id="KW-1133">Transmembrane helix</keyword>
<name>A0A7V8JJP3_STEMA</name>
<accession>A0A7V8JJP3</accession>
<dbReference type="EMBL" id="WNDS01000008">
    <property type="protein sequence ID" value="KAF1012732.1"/>
    <property type="molecule type" value="Genomic_DNA"/>
</dbReference>
<dbReference type="AlphaFoldDB" id="A0A7V8JJP3"/>
<evidence type="ECO:0000313" key="3">
    <source>
        <dbReference type="Proteomes" id="UP000487117"/>
    </source>
</evidence>
<protein>
    <recommendedName>
        <fullName evidence="4">Transmembrane protein</fullName>
    </recommendedName>
</protein>
<evidence type="ECO:0000256" key="1">
    <source>
        <dbReference type="SAM" id="Phobius"/>
    </source>
</evidence>
<dbReference type="Proteomes" id="UP000487117">
    <property type="component" value="Unassembled WGS sequence"/>
</dbReference>
<sequence length="116" mass="12288">MDSSLLFYMVSMVGVRLPILIALTIGLVWVVTAPRSNVRTGALVGLVLLAVATVGSLLLSILPIWLVQSGDFGSISRLSAVLGIGHFVLALLDAFGLVLVIWALVRLLRQPGATPR</sequence>